<dbReference type="InParanoid" id="A0A067NV18"/>
<accession>A0A067NV18</accession>
<sequence>MSLSVVIDGNPACNSQATRTRRAEYGFVYGTKCIKVNVRMKMKCKCGSASRQQEMESKVGGWRIRVASLLPILLPSPLPPVLTSGFLTPSLNPGRPASSSSRISPVPILSSSFISLTWKYEYGSYGCWWSSW</sequence>
<dbReference type="AlphaFoldDB" id="A0A067NV18"/>
<dbReference type="HOGENOM" id="CLU_1917938_0_0_1"/>
<organism evidence="1 2">
    <name type="scientific">Pleurotus ostreatus (strain PC15)</name>
    <name type="common">Oyster mushroom</name>
    <dbReference type="NCBI Taxonomy" id="1137138"/>
    <lineage>
        <taxon>Eukaryota</taxon>
        <taxon>Fungi</taxon>
        <taxon>Dikarya</taxon>
        <taxon>Basidiomycota</taxon>
        <taxon>Agaricomycotina</taxon>
        <taxon>Agaricomycetes</taxon>
        <taxon>Agaricomycetidae</taxon>
        <taxon>Agaricales</taxon>
        <taxon>Pleurotineae</taxon>
        <taxon>Pleurotaceae</taxon>
        <taxon>Pleurotus</taxon>
    </lineage>
</organism>
<reference evidence="2" key="1">
    <citation type="journal article" date="2014" name="Proc. Natl. Acad. Sci. U.S.A.">
        <title>Extensive sampling of basidiomycete genomes demonstrates inadequacy of the white-rot/brown-rot paradigm for wood decay fungi.</title>
        <authorList>
            <person name="Riley R."/>
            <person name="Salamov A.A."/>
            <person name="Brown D.W."/>
            <person name="Nagy L.G."/>
            <person name="Floudas D."/>
            <person name="Held B.W."/>
            <person name="Levasseur A."/>
            <person name="Lombard V."/>
            <person name="Morin E."/>
            <person name="Otillar R."/>
            <person name="Lindquist E.A."/>
            <person name="Sun H."/>
            <person name="LaButti K.M."/>
            <person name="Schmutz J."/>
            <person name="Jabbour D."/>
            <person name="Luo H."/>
            <person name="Baker S.E."/>
            <person name="Pisabarro A.G."/>
            <person name="Walton J.D."/>
            <person name="Blanchette R.A."/>
            <person name="Henrissat B."/>
            <person name="Martin F."/>
            <person name="Cullen D."/>
            <person name="Hibbett D.S."/>
            <person name="Grigoriev I.V."/>
        </authorList>
    </citation>
    <scope>NUCLEOTIDE SEQUENCE [LARGE SCALE GENOMIC DNA]</scope>
    <source>
        <strain evidence="2">PC15</strain>
    </source>
</reference>
<name>A0A067NV18_PLEO1</name>
<proteinExistence type="predicted"/>
<evidence type="ECO:0000313" key="1">
    <source>
        <dbReference type="EMBL" id="KDQ30825.1"/>
    </source>
</evidence>
<dbReference type="EMBL" id="KL198006">
    <property type="protein sequence ID" value="KDQ30825.1"/>
    <property type="molecule type" value="Genomic_DNA"/>
</dbReference>
<evidence type="ECO:0000313" key="2">
    <source>
        <dbReference type="Proteomes" id="UP000027073"/>
    </source>
</evidence>
<dbReference type="VEuPathDB" id="FungiDB:PLEOSDRAFT_1082111"/>
<gene>
    <name evidence="1" type="ORF">PLEOSDRAFT_1082111</name>
</gene>
<protein>
    <submittedName>
        <fullName evidence="1">Uncharacterized protein</fullName>
    </submittedName>
</protein>
<dbReference type="Proteomes" id="UP000027073">
    <property type="component" value="Unassembled WGS sequence"/>
</dbReference>